<dbReference type="InterPro" id="IPR036633">
    <property type="entry name" value="Prn/Lys/Arg_de-COase_C_sf"/>
</dbReference>
<dbReference type="Pfam" id="PF01276">
    <property type="entry name" value="OKR_DC_1"/>
    <property type="match status" value="1"/>
</dbReference>
<evidence type="ECO:0000259" key="6">
    <source>
        <dbReference type="Pfam" id="PF01276"/>
    </source>
</evidence>
<keyword evidence="8" id="KW-0808">Transferase</keyword>
<name>A0ABW5PRC1_9BACI</name>
<accession>A0ABW5PRC1</accession>
<dbReference type="InterPro" id="IPR015424">
    <property type="entry name" value="PyrdxlP-dep_Trfase"/>
</dbReference>
<dbReference type="SUPFAM" id="SSF53383">
    <property type="entry name" value="PLP-dependent transferases"/>
    <property type="match status" value="1"/>
</dbReference>
<dbReference type="RefSeq" id="WP_141604577.1">
    <property type="nucleotide sequence ID" value="NZ_JBHUMR010000011.1"/>
</dbReference>
<organism evidence="8 9">
    <name type="scientific">Terrilactibacillus laevilacticus</name>
    <dbReference type="NCBI Taxonomy" id="1380157"/>
    <lineage>
        <taxon>Bacteria</taxon>
        <taxon>Bacillati</taxon>
        <taxon>Bacillota</taxon>
        <taxon>Bacilli</taxon>
        <taxon>Bacillales</taxon>
        <taxon>Bacillaceae</taxon>
        <taxon>Terrilactibacillus</taxon>
    </lineage>
</organism>
<keyword evidence="3" id="KW-0210">Decarboxylase</keyword>
<comment type="similarity">
    <text evidence="2">Belongs to the Orn/Lys/Arg decarboxylase class-I family.</text>
</comment>
<dbReference type="InterPro" id="IPR000310">
    <property type="entry name" value="Orn/Lys/Arg_deCO2ase_major_dom"/>
</dbReference>
<keyword evidence="8" id="KW-0032">Aminotransferase</keyword>
<evidence type="ECO:0000256" key="2">
    <source>
        <dbReference type="ARBA" id="ARBA00010671"/>
    </source>
</evidence>
<dbReference type="PANTHER" id="PTHR43277:SF3">
    <property type="entry name" value="DECARBOXYLASE, PUTATIVE-RELATED"/>
    <property type="match status" value="1"/>
</dbReference>
<dbReference type="PANTHER" id="PTHR43277">
    <property type="entry name" value="ARGININE DECARBOXYLASE"/>
    <property type="match status" value="1"/>
</dbReference>
<dbReference type="Pfam" id="PF03711">
    <property type="entry name" value="OKR_DC_1_C"/>
    <property type="match status" value="1"/>
</dbReference>
<evidence type="ECO:0000313" key="9">
    <source>
        <dbReference type="Proteomes" id="UP001597458"/>
    </source>
</evidence>
<comment type="caution">
    <text evidence="8">The sequence shown here is derived from an EMBL/GenBank/DDBJ whole genome shotgun (WGS) entry which is preliminary data.</text>
</comment>
<feature type="domain" description="Orn/Lys/Arg decarboxylase C-terminal" evidence="7">
    <location>
        <begin position="395"/>
        <end position="451"/>
    </location>
</feature>
<dbReference type="Gene3D" id="3.90.105.10">
    <property type="entry name" value="Molybdopterin biosynthesis moea protein, domain 2"/>
    <property type="match status" value="1"/>
</dbReference>
<dbReference type="Gene3D" id="3.40.640.10">
    <property type="entry name" value="Type I PLP-dependent aspartate aminotransferase-like (Major domain)"/>
    <property type="match status" value="1"/>
</dbReference>
<dbReference type="Proteomes" id="UP001597458">
    <property type="component" value="Unassembled WGS sequence"/>
</dbReference>
<evidence type="ECO:0000256" key="1">
    <source>
        <dbReference type="ARBA" id="ARBA00001933"/>
    </source>
</evidence>
<sequence>MDQRQTPLFDALLHYKDHQRYTFHVPGHKNGDCFLPKGKSVFSPMLTIDATEVEGLDDLHEPTGVIKEAQELLSNYYKTIKSYFLVNGTTVGNLTMVLSTCKPGEKVFVQRNSHKSIFNALELARVKPIFLSPKIDSFTQIPIGLDIDTVREAIHAHPDVKAMILTYPNYYGMAPIEYRSIIDLLHKQGALVLVDEAHGAHFTLGNTIPPSTLSYGADLVVHSAHKTLPAMTMGSYLHINSEKIDVKAVEKYLHSLQSSSPSYPIMASLDLARSFLATLKTKKIELILESIQSFIKELDSIGQIKVIHEEDIGASLDPFKLIIQLPQSISGYSWQNQLIQRGIYPELANPHHVLFVLGLDDRIDYHNVLECIRDSLKEIPKWEKLSYKINQLTPRSSLSLSYDKFNDYQTREVDLDLSLSYIAAEHVIPYPPGIPVVLQGEKLTMSHIKMIKDWDQAGAHFQNKAMKDKKIMVYEVSRKEEQV</sequence>
<keyword evidence="5" id="KW-0456">Lyase</keyword>
<evidence type="ECO:0000259" key="7">
    <source>
        <dbReference type="Pfam" id="PF03711"/>
    </source>
</evidence>
<feature type="domain" description="Orn/Lys/Arg decarboxylases family 1 pyridoxal-P attachment site" evidence="6">
    <location>
        <begin position="6"/>
        <end position="357"/>
    </location>
</feature>
<dbReference type="InterPro" id="IPR052357">
    <property type="entry name" value="Orn_Lys_Arg_decarboxylase-I"/>
</dbReference>
<dbReference type="SUPFAM" id="SSF55904">
    <property type="entry name" value="Ornithine decarboxylase C-terminal domain"/>
    <property type="match status" value="1"/>
</dbReference>
<evidence type="ECO:0000256" key="5">
    <source>
        <dbReference type="ARBA" id="ARBA00023239"/>
    </source>
</evidence>
<evidence type="ECO:0000256" key="4">
    <source>
        <dbReference type="ARBA" id="ARBA00022898"/>
    </source>
</evidence>
<keyword evidence="4" id="KW-0663">Pyridoxal phosphate</keyword>
<evidence type="ECO:0000313" key="8">
    <source>
        <dbReference type="EMBL" id="MFD2617424.1"/>
    </source>
</evidence>
<proteinExistence type="inferred from homology"/>
<dbReference type="InterPro" id="IPR008286">
    <property type="entry name" value="Prn/Lys/Arg_de-COase_C"/>
</dbReference>
<dbReference type="InterPro" id="IPR015421">
    <property type="entry name" value="PyrdxlP-dep_Trfase_major"/>
</dbReference>
<comment type="cofactor">
    <cofactor evidence="1">
        <name>pyridoxal 5'-phosphate</name>
        <dbReference type="ChEBI" id="CHEBI:597326"/>
    </cofactor>
</comment>
<gene>
    <name evidence="8" type="ORF">ACFSTF_08930</name>
</gene>
<evidence type="ECO:0000256" key="3">
    <source>
        <dbReference type="ARBA" id="ARBA00022793"/>
    </source>
</evidence>
<dbReference type="EMBL" id="JBHUMR010000011">
    <property type="protein sequence ID" value="MFD2617424.1"/>
    <property type="molecule type" value="Genomic_DNA"/>
</dbReference>
<dbReference type="GO" id="GO:0008483">
    <property type="term" value="F:transaminase activity"/>
    <property type="evidence" value="ECO:0007669"/>
    <property type="project" value="UniProtKB-KW"/>
</dbReference>
<reference evidence="9" key="1">
    <citation type="journal article" date="2019" name="Int. J. Syst. Evol. Microbiol.">
        <title>The Global Catalogue of Microorganisms (GCM) 10K type strain sequencing project: providing services to taxonomists for standard genome sequencing and annotation.</title>
        <authorList>
            <consortium name="The Broad Institute Genomics Platform"/>
            <consortium name="The Broad Institute Genome Sequencing Center for Infectious Disease"/>
            <person name="Wu L."/>
            <person name="Ma J."/>
        </authorList>
    </citation>
    <scope>NUCLEOTIDE SEQUENCE [LARGE SCALE GENOMIC DNA]</scope>
    <source>
        <strain evidence="9">TISTR 2241</strain>
    </source>
</reference>
<keyword evidence="9" id="KW-1185">Reference proteome</keyword>
<protein>
    <submittedName>
        <fullName evidence="8">Aminotransferase class I/II-fold pyridoxal phosphate-dependent enzyme</fullName>
    </submittedName>
</protein>